<comment type="subcellular location">
    <subcellularLocation>
        <location evidence="3">Cytoplasm</location>
    </subcellularLocation>
    <text evidence="3">The tmRNA-SmpB complex associates with stalled 70S ribosomes.</text>
</comment>
<dbReference type="NCBIfam" id="NF003843">
    <property type="entry name" value="PRK05422.1"/>
    <property type="match status" value="1"/>
</dbReference>
<dbReference type="HAMAP" id="MF_00023">
    <property type="entry name" value="SmpB"/>
    <property type="match status" value="1"/>
</dbReference>
<dbReference type="Pfam" id="PF01668">
    <property type="entry name" value="SmpB"/>
    <property type="match status" value="1"/>
</dbReference>
<name>A0A9D1S2W2_9FIRM</name>
<evidence type="ECO:0000256" key="3">
    <source>
        <dbReference type="HAMAP-Rule" id="MF_00023"/>
    </source>
</evidence>
<dbReference type="AlphaFoldDB" id="A0A9D1S2W2"/>
<dbReference type="InterPro" id="IPR023620">
    <property type="entry name" value="SmpB"/>
</dbReference>
<evidence type="ECO:0000256" key="4">
    <source>
        <dbReference type="SAM" id="MobiDB-lite"/>
    </source>
</evidence>
<reference evidence="6" key="1">
    <citation type="submission" date="2020-10" db="EMBL/GenBank/DDBJ databases">
        <authorList>
            <person name="Gilroy R."/>
        </authorList>
    </citation>
    <scope>NUCLEOTIDE SEQUENCE</scope>
    <source>
        <strain evidence="6">ChiGjej1B1-22543</strain>
    </source>
</reference>
<dbReference type="Gene3D" id="2.40.280.10">
    <property type="match status" value="1"/>
</dbReference>
<dbReference type="GO" id="GO:0005829">
    <property type="term" value="C:cytosol"/>
    <property type="evidence" value="ECO:0007669"/>
    <property type="project" value="TreeGrafter"/>
</dbReference>
<dbReference type="PROSITE" id="PS01317">
    <property type="entry name" value="SSRP"/>
    <property type="match status" value="1"/>
</dbReference>
<dbReference type="CDD" id="cd09294">
    <property type="entry name" value="SmpB"/>
    <property type="match status" value="1"/>
</dbReference>
<dbReference type="EMBL" id="DVMV01000019">
    <property type="protein sequence ID" value="HIU45260.1"/>
    <property type="molecule type" value="Genomic_DNA"/>
</dbReference>
<protein>
    <recommendedName>
        <fullName evidence="3">SsrA-binding protein</fullName>
    </recommendedName>
    <alternativeName>
        <fullName evidence="3">Small protein B</fullName>
    </alternativeName>
</protein>
<feature type="region of interest" description="Disordered" evidence="4">
    <location>
        <begin position="141"/>
        <end position="163"/>
    </location>
</feature>
<reference evidence="6" key="2">
    <citation type="journal article" date="2021" name="PeerJ">
        <title>Extensive microbial diversity within the chicken gut microbiome revealed by metagenomics and culture.</title>
        <authorList>
            <person name="Gilroy R."/>
            <person name="Ravi A."/>
            <person name="Getino M."/>
            <person name="Pursley I."/>
            <person name="Horton D.L."/>
            <person name="Alikhan N.F."/>
            <person name="Baker D."/>
            <person name="Gharbi K."/>
            <person name="Hall N."/>
            <person name="Watson M."/>
            <person name="Adriaenssens E.M."/>
            <person name="Foster-Nyarko E."/>
            <person name="Jarju S."/>
            <person name="Secka A."/>
            <person name="Antonio M."/>
            <person name="Oren A."/>
            <person name="Chaudhuri R.R."/>
            <person name="La Ragione R."/>
            <person name="Hildebrand F."/>
            <person name="Pallen M.J."/>
        </authorList>
    </citation>
    <scope>NUCLEOTIDE SEQUENCE</scope>
    <source>
        <strain evidence="6">ChiGjej1B1-22543</strain>
    </source>
</reference>
<gene>
    <name evidence="3 6" type="primary">smpB</name>
    <name evidence="6" type="ORF">IAC52_03055</name>
</gene>
<keyword evidence="5" id="KW-0812">Transmembrane</keyword>
<dbReference type="PANTHER" id="PTHR30308">
    <property type="entry name" value="TMRNA-BINDING COMPONENT OF TRANS-TRANSLATION TAGGING COMPLEX"/>
    <property type="match status" value="1"/>
</dbReference>
<keyword evidence="5" id="KW-0472">Membrane</keyword>
<comment type="similarity">
    <text evidence="3">Belongs to the SmpB family.</text>
</comment>
<evidence type="ECO:0000256" key="5">
    <source>
        <dbReference type="SAM" id="Phobius"/>
    </source>
</evidence>
<keyword evidence="5" id="KW-1133">Transmembrane helix</keyword>
<dbReference type="InterPro" id="IPR000037">
    <property type="entry name" value="SsrA-bd_prot"/>
</dbReference>
<accession>A0A9D1S2W2</accession>
<feature type="transmembrane region" description="Helical" evidence="5">
    <location>
        <begin position="21"/>
        <end position="39"/>
    </location>
</feature>
<comment type="function">
    <text evidence="3">Required for rescue of stalled ribosomes mediated by trans-translation. Binds to transfer-messenger RNA (tmRNA), required for stable association of tmRNA with ribosomes. tmRNA and SmpB together mimic tRNA shape, replacing the anticodon stem-loop with SmpB. tmRNA is encoded by the ssrA gene; the 2 termini fold to resemble tRNA(Ala) and it encodes a 'tag peptide', a short internal open reading frame. During trans-translation Ala-aminoacylated tmRNA acts like a tRNA, entering the A-site of stalled ribosomes, displacing the stalled mRNA. The ribosome then switches to translate the ORF on the tmRNA; the nascent peptide is terminated with the 'tag peptide' encoded by the tmRNA and targeted for degradation. The ribosome is freed to recommence translation, which seems to be the essential function of trans-translation.</text>
</comment>
<dbReference type="GO" id="GO:0070930">
    <property type="term" value="P:trans-translation-dependent protein tagging"/>
    <property type="evidence" value="ECO:0007669"/>
    <property type="project" value="TreeGrafter"/>
</dbReference>
<dbReference type="NCBIfam" id="TIGR00086">
    <property type="entry name" value="smpB"/>
    <property type="match status" value="1"/>
</dbReference>
<dbReference type="Proteomes" id="UP000824070">
    <property type="component" value="Unassembled WGS sequence"/>
</dbReference>
<evidence type="ECO:0000256" key="1">
    <source>
        <dbReference type="ARBA" id="ARBA00022490"/>
    </source>
</evidence>
<sequence>MGNKRKKDKSVVAENRKARHLYFLSDFMVAGLVLTGTEIKSIRAGSASLVDSYVYVRNGEAFVANMHIAAYKQGTIYNVDPLRDRKLLLHKQEIAKLNRHIAGKGSSTTCVPTKLFFSNGYAKLEIALAIGKKDYDKRESIKERDDKRYMDKALKDSRRSKDE</sequence>
<keyword evidence="1 3" id="KW-0963">Cytoplasm</keyword>
<dbReference type="GO" id="GO:0003723">
    <property type="term" value="F:RNA binding"/>
    <property type="evidence" value="ECO:0007669"/>
    <property type="project" value="UniProtKB-UniRule"/>
</dbReference>
<evidence type="ECO:0000256" key="2">
    <source>
        <dbReference type="ARBA" id="ARBA00022884"/>
    </source>
</evidence>
<evidence type="ECO:0000313" key="6">
    <source>
        <dbReference type="EMBL" id="HIU45260.1"/>
    </source>
</evidence>
<comment type="caution">
    <text evidence="6">The sequence shown here is derived from an EMBL/GenBank/DDBJ whole genome shotgun (WGS) entry which is preliminary data.</text>
</comment>
<proteinExistence type="inferred from homology"/>
<dbReference type="SUPFAM" id="SSF74982">
    <property type="entry name" value="Small protein B (SmpB)"/>
    <property type="match status" value="1"/>
</dbReference>
<keyword evidence="2 3" id="KW-0694">RNA-binding</keyword>
<evidence type="ECO:0000313" key="7">
    <source>
        <dbReference type="Proteomes" id="UP000824070"/>
    </source>
</evidence>
<dbReference type="PANTHER" id="PTHR30308:SF2">
    <property type="entry name" value="SSRA-BINDING PROTEIN"/>
    <property type="match status" value="1"/>
</dbReference>
<dbReference type="InterPro" id="IPR020081">
    <property type="entry name" value="SsrA-bd_prot_CS"/>
</dbReference>
<organism evidence="6 7">
    <name type="scientific">Candidatus Alloenteromonas pullicola</name>
    <dbReference type="NCBI Taxonomy" id="2840784"/>
    <lineage>
        <taxon>Bacteria</taxon>
        <taxon>Bacillati</taxon>
        <taxon>Bacillota</taxon>
        <taxon>Bacillota incertae sedis</taxon>
        <taxon>Candidatus Alloenteromonas</taxon>
    </lineage>
</organism>
<dbReference type="GO" id="GO:0070929">
    <property type="term" value="P:trans-translation"/>
    <property type="evidence" value="ECO:0007669"/>
    <property type="project" value="UniProtKB-UniRule"/>
</dbReference>